<gene>
    <name evidence="2" type="ORF">PMO01_17180</name>
</gene>
<dbReference type="AlphaFoldDB" id="V8R804"/>
<dbReference type="EMBL" id="AYMZ01000006">
    <property type="protein sequence ID" value="ETF07788.1"/>
    <property type="molecule type" value="Genomic_DNA"/>
</dbReference>
<proteinExistence type="predicted"/>
<dbReference type="eggNOG" id="ENOG5033ESN">
    <property type="taxonomic scope" value="Bacteria"/>
</dbReference>
<dbReference type="InterPro" id="IPR025484">
    <property type="entry name" value="DUF4376"/>
</dbReference>
<evidence type="ECO:0000313" key="2">
    <source>
        <dbReference type="EMBL" id="ETF07788.1"/>
    </source>
</evidence>
<reference evidence="2 3" key="1">
    <citation type="journal article" date="2014" name="Genome Announc.">
        <title>Draft Genome Sequence of Pseudomonas moraviensis R28-S.</title>
        <authorList>
            <person name="Hunter S.S."/>
            <person name="Yano H."/>
            <person name="Loftie-Eaton W."/>
            <person name="Hughes J."/>
            <person name="De Gelder L."/>
            <person name="Stragier P."/>
            <person name="De Vos P."/>
            <person name="Settles M.L."/>
            <person name="Top E.M."/>
        </authorList>
    </citation>
    <scope>NUCLEOTIDE SEQUENCE [LARGE SCALE GENOMIC DNA]</scope>
    <source>
        <strain evidence="3">R28</strain>
    </source>
</reference>
<evidence type="ECO:0000313" key="3">
    <source>
        <dbReference type="Proteomes" id="UP000024771"/>
    </source>
</evidence>
<dbReference type="RefSeq" id="WP_024013522.1">
    <property type="nucleotide sequence ID" value="NZ_CM002330.1"/>
</dbReference>
<evidence type="ECO:0000259" key="1">
    <source>
        <dbReference type="Pfam" id="PF14301"/>
    </source>
</evidence>
<dbReference type="Pfam" id="PF14301">
    <property type="entry name" value="DUF4376"/>
    <property type="match status" value="1"/>
</dbReference>
<dbReference type="PATRIC" id="fig|1395516.4.peg.3485"/>
<name>V8R804_9PSED</name>
<sequence>MTDFVNKASGAVLTPEEFRARFDGLMLPEHPENHQLKGTAADGWAVLELDPKPDDGYTPGPIRQEDGRFIQSWLPPVLTPEQWLGRIAARRYQAEISGTTIDGIPLDTGRDSQGLITGAAVQAIIDPAYSLHWKTSAGFVELTGQQILGVASMVRAHVQACFNREAVLLGAVADGSITAEMLEEGWPV</sequence>
<protein>
    <recommendedName>
        <fullName evidence="1">DUF4376 domain-containing protein</fullName>
    </recommendedName>
</protein>
<dbReference type="HOGENOM" id="CLU_1420367_0_0_6"/>
<dbReference type="Proteomes" id="UP000024771">
    <property type="component" value="Chromosome"/>
</dbReference>
<accession>V8R804</accession>
<feature type="domain" description="DUF4376" evidence="1">
    <location>
        <begin position="86"/>
        <end position="178"/>
    </location>
</feature>
<organism evidence="2 3">
    <name type="scientific">Pseudomonas moraviensis R28-S</name>
    <dbReference type="NCBI Taxonomy" id="1395516"/>
    <lineage>
        <taxon>Bacteria</taxon>
        <taxon>Pseudomonadati</taxon>
        <taxon>Pseudomonadota</taxon>
        <taxon>Gammaproteobacteria</taxon>
        <taxon>Pseudomonadales</taxon>
        <taxon>Pseudomonadaceae</taxon>
        <taxon>Pseudomonas</taxon>
    </lineage>
</organism>
<comment type="caution">
    <text evidence="2">The sequence shown here is derived from an EMBL/GenBank/DDBJ whole genome shotgun (WGS) entry which is preliminary data.</text>
</comment>